<evidence type="ECO:0000256" key="1">
    <source>
        <dbReference type="SAM" id="Phobius"/>
    </source>
</evidence>
<dbReference type="EMBL" id="FXTD01000018">
    <property type="protein sequence ID" value="SMO90761.1"/>
    <property type="molecule type" value="Genomic_DNA"/>
</dbReference>
<evidence type="ECO:0000313" key="3">
    <source>
        <dbReference type="Proteomes" id="UP000319712"/>
    </source>
</evidence>
<dbReference type="AlphaFoldDB" id="A0A521F541"/>
<protein>
    <submittedName>
        <fullName evidence="2">Uncharacterized protein</fullName>
    </submittedName>
</protein>
<organism evidence="2 3">
    <name type="scientific">Halorubrum cibi</name>
    <dbReference type="NCBI Taxonomy" id="413815"/>
    <lineage>
        <taxon>Archaea</taxon>
        <taxon>Methanobacteriati</taxon>
        <taxon>Methanobacteriota</taxon>
        <taxon>Stenosarchaea group</taxon>
        <taxon>Halobacteria</taxon>
        <taxon>Halobacteriales</taxon>
        <taxon>Haloferacaceae</taxon>
        <taxon>Halorubrum</taxon>
    </lineage>
</organism>
<keyword evidence="1" id="KW-0472">Membrane</keyword>
<name>A0A521F541_9EURY</name>
<feature type="transmembrane region" description="Helical" evidence="1">
    <location>
        <begin position="16"/>
        <end position="41"/>
    </location>
</feature>
<reference evidence="2 3" key="1">
    <citation type="submission" date="2017-05" db="EMBL/GenBank/DDBJ databases">
        <authorList>
            <person name="Varghese N."/>
            <person name="Submissions S."/>
        </authorList>
    </citation>
    <scope>NUCLEOTIDE SEQUENCE [LARGE SCALE GENOMIC DNA]</scope>
    <source>
        <strain evidence="2 3">DSM 19504</strain>
    </source>
</reference>
<gene>
    <name evidence="2" type="ORF">SAMN06264867_1184</name>
</gene>
<accession>A0A521F541</accession>
<sequence length="110" mass="12214">MTLRQIVGRWIQEGGTLLFLAGTLVKMIFEFTFTVLVMYPLSLVIETTIPLENLLRAASGASPTSPSIAVAGTITGIFFFCRWDQPEANKPSALTERFSLWASRLTDEED</sequence>
<keyword evidence="1" id="KW-0812">Transmembrane</keyword>
<dbReference type="Proteomes" id="UP000319712">
    <property type="component" value="Unassembled WGS sequence"/>
</dbReference>
<keyword evidence="3" id="KW-1185">Reference proteome</keyword>
<keyword evidence="1" id="KW-1133">Transmembrane helix</keyword>
<proteinExistence type="predicted"/>
<feature type="transmembrane region" description="Helical" evidence="1">
    <location>
        <begin position="61"/>
        <end position="81"/>
    </location>
</feature>
<evidence type="ECO:0000313" key="2">
    <source>
        <dbReference type="EMBL" id="SMO90761.1"/>
    </source>
</evidence>